<gene>
    <name evidence="4" type="ORF">HH304_08205</name>
</gene>
<dbReference type="GO" id="GO:0043856">
    <property type="term" value="F:anti-sigma factor antagonist activity"/>
    <property type="evidence" value="ECO:0007669"/>
    <property type="project" value="InterPro"/>
</dbReference>
<dbReference type="InterPro" id="IPR036513">
    <property type="entry name" value="STAS_dom_sf"/>
</dbReference>
<sequence>MKYELEEQDKYTVITIKQEKVDSSIAPDVKSKLVKMHAEGVGNLVLNLNDVKYMDSSGLSALLVGNRLFTEDGGDFILCNISDHVMKLINISQLDKVLTIVQNIEEAVDLVYMNELEREFKNENPEE</sequence>
<dbReference type="CDD" id="cd07043">
    <property type="entry name" value="STAS_anti-anti-sigma_factors"/>
    <property type="match status" value="1"/>
</dbReference>
<protein>
    <recommendedName>
        <fullName evidence="2">Anti-sigma factor antagonist</fullName>
    </recommendedName>
</protein>
<dbReference type="Proteomes" id="UP000559010">
    <property type="component" value="Unassembled WGS sequence"/>
</dbReference>
<comment type="caution">
    <text evidence="4">The sequence shown here is derived from an EMBL/GenBank/DDBJ whole genome shotgun (WGS) entry which is preliminary data.</text>
</comment>
<evidence type="ECO:0000313" key="4">
    <source>
        <dbReference type="EMBL" id="NMM48377.1"/>
    </source>
</evidence>
<evidence type="ECO:0000256" key="1">
    <source>
        <dbReference type="ARBA" id="ARBA00009013"/>
    </source>
</evidence>
<dbReference type="Pfam" id="PF01740">
    <property type="entry name" value="STAS"/>
    <property type="match status" value="1"/>
</dbReference>
<dbReference type="InterPro" id="IPR003658">
    <property type="entry name" value="Anti-sigma_ant"/>
</dbReference>
<dbReference type="EMBL" id="JABBNU010000004">
    <property type="protein sequence ID" value="NMM48377.1"/>
    <property type="molecule type" value="Genomic_DNA"/>
</dbReference>
<dbReference type="PROSITE" id="PS50801">
    <property type="entry name" value="STAS"/>
    <property type="match status" value="1"/>
</dbReference>
<dbReference type="AlphaFoldDB" id="A0A848IVL4"/>
<dbReference type="PANTHER" id="PTHR33495">
    <property type="entry name" value="ANTI-SIGMA FACTOR ANTAGONIST TM_1081-RELATED-RELATED"/>
    <property type="match status" value="1"/>
</dbReference>
<evidence type="ECO:0000256" key="2">
    <source>
        <dbReference type="RuleBase" id="RU003749"/>
    </source>
</evidence>
<feature type="domain" description="STAS" evidence="3">
    <location>
        <begin position="21"/>
        <end position="111"/>
    </location>
</feature>
<name>A0A848IVL4_9BACT</name>
<evidence type="ECO:0000313" key="5">
    <source>
        <dbReference type="Proteomes" id="UP000559010"/>
    </source>
</evidence>
<dbReference type="SUPFAM" id="SSF52091">
    <property type="entry name" value="SpoIIaa-like"/>
    <property type="match status" value="1"/>
</dbReference>
<keyword evidence="5" id="KW-1185">Reference proteome</keyword>
<accession>A0A848IVL4</accession>
<proteinExistence type="inferred from homology"/>
<evidence type="ECO:0000259" key="3">
    <source>
        <dbReference type="PROSITE" id="PS50801"/>
    </source>
</evidence>
<dbReference type="InterPro" id="IPR002645">
    <property type="entry name" value="STAS_dom"/>
</dbReference>
<dbReference type="RefSeq" id="WP_169680056.1">
    <property type="nucleotide sequence ID" value="NZ_JABBNU010000004.1"/>
</dbReference>
<reference evidence="4 5" key="1">
    <citation type="submission" date="2020-04" db="EMBL/GenBank/DDBJ databases">
        <title>Flammeovirgaceae bacterium KN852 isolated from deep sea.</title>
        <authorList>
            <person name="Zhang D.-C."/>
        </authorList>
    </citation>
    <scope>NUCLEOTIDE SEQUENCE [LARGE SCALE GENOMIC DNA]</scope>
    <source>
        <strain evidence="4 5">KN852</strain>
    </source>
</reference>
<comment type="similarity">
    <text evidence="1 2">Belongs to the anti-sigma-factor antagonist family.</text>
</comment>
<dbReference type="Gene3D" id="3.30.750.24">
    <property type="entry name" value="STAS domain"/>
    <property type="match status" value="1"/>
</dbReference>
<dbReference type="NCBIfam" id="TIGR00377">
    <property type="entry name" value="ant_ant_sig"/>
    <property type="match status" value="1"/>
</dbReference>
<organism evidence="4 5">
    <name type="scientific">Marinigracilibium pacificum</name>
    <dbReference type="NCBI Taxonomy" id="2729599"/>
    <lineage>
        <taxon>Bacteria</taxon>
        <taxon>Pseudomonadati</taxon>
        <taxon>Bacteroidota</taxon>
        <taxon>Cytophagia</taxon>
        <taxon>Cytophagales</taxon>
        <taxon>Flammeovirgaceae</taxon>
        <taxon>Marinigracilibium</taxon>
    </lineage>
</organism>